<accession>A0ABS9MG22</accession>
<evidence type="ECO:0000256" key="4">
    <source>
        <dbReference type="ARBA" id="ARBA00022692"/>
    </source>
</evidence>
<evidence type="ECO:0000313" key="11">
    <source>
        <dbReference type="Proteomes" id="UP001298681"/>
    </source>
</evidence>
<comment type="subcellular location">
    <subcellularLocation>
        <location evidence="1">Cell membrane</location>
        <topology evidence="1">Multi-pass membrane protein</topology>
    </subcellularLocation>
</comment>
<keyword evidence="3" id="KW-0997">Cell inner membrane</keyword>
<evidence type="ECO:0000256" key="1">
    <source>
        <dbReference type="ARBA" id="ARBA00004651"/>
    </source>
</evidence>
<dbReference type="InterPro" id="IPR024528">
    <property type="entry name" value="ThrE_2"/>
</dbReference>
<feature type="transmembrane region" description="Helical" evidence="8">
    <location>
        <begin position="117"/>
        <end position="137"/>
    </location>
</feature>
<comment type="caution">
    <text evidence="10">The sequence shown here is derived from an EMBL/GenBank/DDBJ whole genome shotgun (WGS) entry which is preliminary data.</text>
</comment>
<feature type="domain" description="Threonine/Serine exporter ThrE" evidence="9">
    <location>
        <begin position="7"/>
        <end position="132"/>
    </location>
</feature>
<protein>
    <submittedName>
        <fullName evidence="10">Threonine/serine exporter family protein</fullName>
    </submittedName>
</protein>
<keyword evidence="2" id="KW-1003">Cell membrane</keyword>
<evidence type="ECO:0000313" key="10">
    <source>
        <dbReference type="EMBL" id="MCG4609453.1"/>
    </source>
</evidence>
<evidence type="ECO:0000259" key="9">
    <source>
        <dbReference type="Pfam" id="PF12821"/>
    </source>
</evidence>
<evidence type="ECO:0000256" key="3">
    <source>
        <dbReference type="ARBA" id="ARBA00022519"/>
    </source>
</evidence>
<evidence type="ECO:0000256" key="2">
    <source>
        <dbReference type="ARBA" id="ARBA00022475"/>
    </source>
</evidence>
<name>A0ABS9MG22_9FIRM</name>
<proteinExistence type="inferred from homology"/>
<evidence type="ECO:0000256" key="8">
    <source>
        <dbReference type="SAM" id="Phobius"/>
    </source>
</evidence>
<keyword evidence="5 8" id="KW-1133">Transmembrane helix</keyword>
<dbReference type="Pfam" id="PF12821">
    <property type="entry name" value="ThrE_2"/>
    <property type="match status" value="1"/>
</dbReference>
<reference evidence="10 11" key="1">
    <citation type="submission" date="2022-01" db="EMBL/GenBank/DDBJ databases">
        <title>Collection of gut derived symbiotic bacterial strains cultured from healthy donors.</title>
        <authorList>
            <person name="Lin H."/>
            <person name="Kohout C."/>
            <person name="Waligurski E."/>
            <person name="Pamer E.G."/>
        </authorList>
    </citation>
    <scope>NUCLEOTIDE SEQUENCE [LARGE SCALE GENOMIC DNA]</scope>
    <source>
        <strain evidence="10 11">DFI.7.58</strain>
    </source>
</reference>
<feature type="transmembrane region" description="Helical" evidence="8">
    <location>
        <begin position="52"/>
        <end position="70"/>
    </location>
</feature>
<evidence type="ECO:0000256" key="7">
    <source>
        <dbReference type="ARBA" id="ARBA00034125"/>
    </source>
</evidence>
<dbReference type="Proteomes" id="UP001298681">
    <property type="component" value="Unassembled WGS sequence"/>
</dbReference>
<feature type="transmembrane region" description="Helical" evidence="8">
    <location>
        <begin position="28"/>
        <end position="46"/>
    </location>
</feature>
<gene>
    <name evidence="10" type="ORF">L0P57_00635</name>
</gene>
<feature type="transmembrane region" description="Helical" evidence="8">
    <location>
        <begin position="77"/>
        <end position="97"/>
    </location>
</feature>
<sequence length="147" mass="16328">MDVYLPCFYSFIACMAVCLVFNVRGKLIFFTSLGGAIGWFVYLLCRPLQNDIVQFFIATVVITIYSEVMARIHKVPVTGYLLIALLPMVPGGGIYYTMEYCIAGNTQMFLETGLHTLGIAGALALGILLVSSLNRLFGMPRRNKNNR</sequence>
<dbReference type="PANTHER" id="PTHR34390:SF1">
    <property type="entry name" value="SUCCINATE TRANSPORTER SUBUNIT YJJB-RELATED"/>
    <property type="match status" value="1"/>
</dbReference>
<dbReference type="RefSeq" id="WP_087234997.1">
    <property type="nucleotide sequence ID" value="NZ_JAKNHQ010000001.1"/>
</dbReference>
<dbReference type="InterPro" id="IPR050539">
    <property type="entry name" value="ThrE_Dicarb/AminoAcid_Exp"/>
</dbReference>
<evidence type="ECO:0000256" key="6">
    <source>
        <dbReference type="ARBA" id="ARBA00023136"/>
    </source>
</evidence>
<dbReference type="EMBL" id="JAKNHQ010000001">
    <property type="protein sequence ID" value="MCG4609453.1"/>
    <property type="molecule type" value="Genomic_DNA"/>
</dbReference>
<dbReference type="PANTHER" id="PTHR34390">
    <property type="entry name" value="UPF0442 PROTEIN YJJB-RELATED"/>
    <property type="match status" value="1"/>
</dbReference>
<keyword evidence="11" id="KW-1185">Reference proteome</keyword>
<organism evidence="10 11">
    <name type="scientific">Anaeromassilibacillus senegalensis</name>
    <dbReference type="NCBI Taxonomy" id="1673717"/>
    <lineage>
        <taxon>Bacteria</taxon>
        <taxon>Bacillati</taxon>
        <taxon>Bacillota</taxon>
        <taxon>Clostridia</taxon>
        <taxon>Eubacteriales</taxon>
        <taxon>Acutalibacteraceae</taxon>
        <taxon>Anaeromassilibacillus</taxon>
    </lineage>
</organism>
<comment type="similarity">
    <text evidence="7">Belongs to the ThrE exporter (TC 2.A.79) family.</text>
</comment>
<keyword evidence="4 8" id="KW-0812">Transmembrane</keyword>
<keyword evidence="6 8" id="KW-0472">Membrane</keyword>
<evidence type="ECO:0000256" key="5">
    <source>
        <dbReference type="ARBA" id="ARBA00022989"/>
    </source>
</evidence>